<dbReference type="InterPro" id="IPR036291">
    <property type="entry name" value="NAD(P)-bd_dom_sf"/>
</dbReference>
<dbReference type="Proteomes" id="UP001498421">
    <property type="component" value="Unassembled WGS sequence"/>
</dbReference>
<keyword evidence="5" id="KW-0560">Oxidoreductase</keyword>
<accession>A0ABR1H951</accession>
<keyword evidence="6" id="KW-0812">Transmembrane</keyword>
<evidence type="ECO:0000313" key="8">
    <source>
        <dbReference type="EMBL" id="KAK7417106.1"/>
    </source>
</evidence>
<dbReference type="Pfam" id="PF00107">
    <property type="entry name" value="ADH_zinc_N"/>
    <property type="match status" value="1"/>
</dbReference>
<evidence type="ECO:0000313" key="9">
    <source>
        <dbReference type="Proteomes" id="UP001498421"/>
    </source>
</evidence>
<dbReference type="Gene3D" id="3.40.50.720">
    <property type="entry name" value="NAD(P)-binding Rossmann-like Domain"/>
    <property type="match status" value="1"/>
</dbReference>
<name>A0ABR1H951_9HYPO</name>
<keyword evidence="6" id="KW-0472">Membrane</keyword>
<dbReference type="PANTHER" id="PTHR43350:SF11">
    <property type="entry name" value="ENOYL REDUCTASE (ER) DOMAIN-CONTAINING PROTEIN"/>
    <property type="match status" value="1"/>
</dbReference>
<dbReference type="SUPFAM" id="SSF51735">
    <property type="entry name" value="NAD(P)-binding Rossmann-fold domains"/>
    <property type="match status" value="1"/>
</dbReference>
<keyword evidence="3" id="KW-0479">Metal-binding</keyword>
<feature type="domain" description="Alcohol dehydrogenase-like C-terminal" evidence="7">
    <location>
        <begin position="44"/>
        <end position="135"/>
    </location>
</feature>
<organism evidence="8 9">
    <name type="scientific">Neonectria magnoliae</name>
    <dbReference type="NCBI Taxonomy" id="2732573"/>
    <lineage>
        <taxon>Eukaryota</taxon>
        <taxon>Fungi</taxon>
        <taxon>Dikarya</taxon>
        <taxon>Ascomycota</taxon>
        <taxon>Pezizomycotina</taxon>
        <taxon>Sordariomycetes</taxon>
        <taxon>Hypocreomycetidae</taxon>
        <taxon>Hypocreales</taxon>
        <taxon>Nectriaceae</taxon>
        <taxon>Neonectria</taxon>
    </lineage>
</organism>
<dbReference type="Gene3D" id="3.90.180.10">
    <property type="entry name" value="Medium-chain alcohol dehydrogenases, catalytic domain"/>
    <property type="match status" value="1"/>
</dbReference>
<dbReference type="EMBL" id="JAZAVK010000193">
    <property type="protein sequence ID" value="KAK7417106.1"/>
    <property type="molecule type" value="Genomic_DNA"/>
</dbReference>
<evidence type="ECO:0000259" key="7">
    <source>
        <dbReference type="Pfam" id="PF00107"/>
    </source>
</evidence>
<dbReference type="PANTHER" id="PTHR43350">
    <property type="entry name" value="NAD-DEPENDENT ALCOHOL DEHYDROGENASE"/>
    <property type="match status" value="1"/>
</dbReference>
<evidence type="ECO:0000256" key="3">
    <source>
        <dbReference type="ARBA" id="ARBA00022723"/>
    </source>
</evidence>
<evidence type="ECO:0000256" key="6">
    <source>
        <dbReference type="SAM" id="Phobius"/>
    </source>
</evidence>
<proteinExistence type="inferred from homology"/>
<keyword evidence="4" id="KW-0862">Zinc</keyword>
<comment type="caution">
    <text evidence="8">The sequence shown here is derived from an EMBL/GenBank/DDBJ whole genome shotgun (WGS) entry which is preliminary data.</text>
</comment>
<comment type="cofactor">
    <cofactor evidence="1">
        <name>Zn(2+)</name>
        <dbReference type="ChEBI" id="CHEBI:29105"/>
    </cofactor>
</comment>
<gene>
    <name evidence="8" type="ORF">QQZ08_011765</name>
</gene>
<sequence length="183" mass="19146">MNSNTDLALFAPLGCGLQTGAGAILNTLNVKAAKIVAIFGVGSVGMSAVMAAKMRGAREIIAIDLQQSRLDLATKLGATKTILGNDPEVVAKIQQISPPNGIHYAVDCSGVPAVIQNMVDSLGSRGKAATVGAPALIPFLMKEHAKGNYPIENLITVYDMKDFNQAVKDAKSGKTLKAVLRWS</sequence>
<keyword evidence="6" id="KW-1133">Transmembrane helix</keyword>
<keyword evidence="9" id="KW-1185">Reference proteome</keyword>
<reference evidence="8 9" key="1">
    <citation type="journal article" date="2025" name="Microbiol. Resour. Announc.">
        <title>Draft genome sequences for Neonectria magnoliae and Neonectria punicea, canker pathogens of Liriodendron tulipifera and Acer saccharum in West Virginia.</title>
        <authorList>
            <person name="Petronek H.M."/>
            <person name="Kasson M.T."/>
            <person name="Metheny A.M."/>
            <person name="Stauder C.M."/>
            <person name="Lovett B."/>
            <person name="Lynch S.C."/>
            <person name="Garnas J.R."/>
            <person name="Kasson L.R."/>
            <person name="Stajich J.E."/>
        </authorList>
    </citation>
    <scope>NUCLEOTIDE SEQUENCE [LARGE SCALE GENOMIC DNA]</scope>
    <source>
        <strain evidence="8 9">NRRL 64651</strain>
    </source>
</reference>
<evidence type="ECO:0000256" key="2">
    <source>
        <dbReference type="ARBA" id="ARBA00008072"/>
    </source>
</evidence>
<evidence type="ECO:0000256" key="5">
    <source>
        <dbReference type="ARBA" id="ARBA00023002"/>
    </source>
</evidence>
<protein>
    <recommendedName>
        <fullName evidence="7">Alcohol dehydrogenase-like C-terminal domain-containing protein</fullName>
    </recommendedName>
</protein>
<feature type="transmembrane region" description="Helical" evidence="6">
    <location>
        <begin position="32"/>
        <end position="52"/>
    </location>
</feature>
<dbReference type="InterPro" id="IPR013149">
    <property type="entry name" value="ADH-like_C"/>
</dbReference>
<evidence type="ECO:0000256" key="4">
    <source>
        <dbReference type="ARBA" id="ARBA00022833"/>
    </source>
</evidence>
<evidence type="ECO:0000256" key="1">
    <source>
        <dbReference type="ARBA" id="ARBA00001947"/>
    </source>
</evidence>
<comment type="similarity">
    <text evidence="2">Belongs to the zinc-containing alcohol dehydrogenase family.</text>
</comment>